<keyword evidence="1" id="KW-0805">Transcription regulation</keyword>
<dbReference type="SUPFAM" id="SSF48008">
    <property type="entry name" value="GntR ligand-binding domain-like"/>
    <property type="match status" value="1"/>
</dbReference>
<dbReference type="InterPro" id="IPR036388">
    <property type="entry name" value="WH-like_DNA-bd_sf"/>
</dbReference>
<keyword evidence="9" id="KW-1185">Reference proteome</keyword>
<keyword evidence="3" id="KW-0804">Transcription</keyword>
<accession>A0AA45W5V4</accession>
<feature type="compositionally biased region" description="Polar residues" evidence="4">
    <location>
        <begin position="225"/>
        <end position="234"/>
    </location>
</feature>
<reference evidence="7 9" key="2">
    <citation type="submission" date="2021-01" db="EMBL/GenBank/DDBJ databases">
        <title>Biogeographic distribution of Paracoccus.</title>
        <authorList>
            <person name="Hollensteiner J."/>
            <person name="Leineberger J."/>
            <person name="Brinkhoff T."/>
            <person name="Daniel R."/>
        </authorList>
    </citation>
    <scope>NUCLEOTIDE SEQUENCE [LARGE SCALE GENOMIC DNA]</scope>
    <source>
        <strain evidence="7 9">DSM 18447</strain>
        <plasmid evidence="7 9">p242883</plasmid>
    </source>
</reference>
<dbReference type="CDD" id="cd07377">
    <property type="entry name" value="WHTH_GntR"/>
    <property type="match status" value="1"/>
</dbReference>
<dbReference type="Proteomes" id="UP001215549">
    <property type="component" value="Plasmid p242883"/>
</dbReference>
<feature type="domain" description="HTH gntR-type" evidence="5">
    <location>
        <begin position="2"/>
        <end position="69"/>
    </location>
</feature>
<dbReference type="InterPro" id="IPR036390">
    <property type="entry name" value="WH_DNA-bd_sf"/>
</dbReference>
<geneLocation type="plasmid" evidence="7 9">
    <name>p242883</name>
</geneLocation>
<dbReference type="InterPro" id="IPR000524">
    <property type="entry name" value="Tscrpt_reg_HTH_GntR"/>
</dbReference>
<dbReference type="Gene3D" id="1.10.10.10">
    <property type="entry name" value="Winged helix-like DNA-binding domain superfamily/Winged helix DNA-binding domain"/>
    <property type="match status" value="1"/>
</dbReference>
<organism evidence="6 8">
    <name type="scientific">Paracoccus saliphilus</name>
    <dbReference type="NCBI Taxonomy" id="405559"/>
    <lineage>
        <taxon>Bacteria</taxon>
        <taxon>Pseudomonadati</taxon>
        <taxon>Pseudomonadota</taxon>
        <taxon>Alphaproteobacteria</taxon>
        <taxon>Rhodobacterales</taxon>
        <taxon>Paracoccaceae</taxon>
        <taxon>Paracoccus</taxon>
    </lineage>
</organism>
<gene>
    <name evidence="7" type="ORF">JHX88_21520</name>
    <name evidence="6" type="ORF">SAMN05421772_110121</name>
</gene>
<evidence type="ECO:0000313" key="7">
    <source>
        <dbReference type="EMBL" id="WCR05658.1"/>
    </source>
</evidence>
<evidence type="ECO:0000256" key="3">
    <source>
        <dbReference type="ARBA" id="ARBA00023163"/>
    </source>
</evidence>
<evidence type="ECO:0000256" key="2">
    <source>
        <dbReference type="ARBA" id="ARBA00023125"/>
    </source>
</evidence>
<keyword evidence="7" id="KW-0614">Plasmid</keyword>
<dbReference type="SUPFAM" id="SSF46785">
    <property type="entry name" value="Winged helix' DNA-binding domain"/>
    <property type="match status" value="1"/>
</dbReference>
<dbReference type="PANTHER" id="PTHR43537:SF49">
    <property type="entry name" value="TRANSCRIPTIONAL REGULATORY PROTEIN"/>
    <property type="match status" value="1"/>
</dbReference>
<dbReference type="Pfam" id="PF07729">
    <property type="entry name" value="FCD"/>
    <property type="match status" value="1"/>
</dbReference>
<dbReference type="AlphaFoldDB" id="A0AA45W5V4"/>
<feature type="region of interest" description="Disordered" evidence="4">
    <location>
        <begin position="220"/>
        <end position="248"/>
    </location>
</feature>
<protein>
    <submittedName>
        <fullName evidence="7">GntR family transcriptional regulator</fullName>
    </submittedName>
    <submittedName>
        <fullName evidence="6">Transcriptional regulator, GntR family</fullName>
    </submittedName>
</protein>
<dbReference type="SMART" id="SM00895">
    <property type="entry name" value="FCD"/>
    <property type="match status" value="1"/>
</dbReference>
<dbReference type="PROSITE" id="PS50949">
    <property type="entry name" value="HTH_GNTR"/>
    <property type="match status" value="1"/>
</dbReference>
<dbReference type="InterPro" id="IPR008920">
    <property type="entry name" value="TF_FadR/GntR_C"/>
</dbReference>
<evidence type="ECO:0000256" key="4">
    <source>
        <dbReference type="SAM" id="MobiDB-lite"/>
    </source>
</evidence>
<evidence type="ECO:0000313" key="9">
    <source>
        <dbReference type="Proteomes" id="UP001215549"/>
    </source>
</evidence>
<evidence type="ECO:0000313" key="6">
    <source>
        <dbReference type="EMBL" id="SIS96884.1"/>
    </source>
</evidence>
<dbReference type="Proteomes" id="UP000186216">
    <property type="component" value="Unassembled WGS sequence"/>
</dbReference>
<dbReference type="Gene3D" id="1.20.120.530">
    <property type="entry name" value="GntR ligand-binding domain-like"/>
    <property type="match status" value="1"/>
</dbReference>
<dbReference type="EMBL" id="CP067141">
    <property type="protein sequence ID" value="WCR05658.1"/>
    <property type="molecule type" value="Genomic_DNA"/>
</dbReference>
<reference evidence="6 8" key="1">
    <citation type="submission" date="2017-01" db="EMBL/GenBank/DDBJ databases">
        <authorList>
            <person name="Varghese N."/>
            <person name="Submissions S."/>
        </authorList>
    </citation>
    <scope>NUCLEOTIDE SEQUENCE [LARGE SCALE GENOMIC DNA]</scope>
    <source>
        <strain evidence="6 8">DSM 18447</strain>
    </source>
</reference>
<dbReference type="InterPro" id="IPR011711">
    <property type="entry name" value="GntR_C"/>
</dbReference>
<dbReference type="RefSeq" id="WP_076526907.1">
    <property type="nucleotide sequence ID" value="NZ_CP067141.1"/>
</dbReference>
<evidence type="ECO:0000313" key="8">
    <source>
        <dbReference type="Proteomes" id="UP000186216"/>
    </source>
</evidence>
<dbReference type="Pfam" id="PF00392">
    <property type="entry name" value="GntR"/>
    <property type="match status" value="1"/>
</dbReference>
<dbReference type="PANTHER" id="PTHR43537">
    <property type="entry name" value="TRANSCRIPTIONAL REGULATOR, GNTR FAMILY"/>
    <property type="match status" value="1"/>
</dbReference>
<evidence type="ECO:0000256" key="1">
    <source>
        <dbReference type="ARBA" id="ARBA00023015"/>
    </source>
</evidence>
<proteinExistence type="predicted"/>
<dbReference type="GO" id="GO:0003700">
    <property type="term" value="F:DNA-binding transcription factor activity"/>
    <property type="evidence" value="ECO:0007669"/>
    <property type="project" value="InterPro"/>
</dbReference>
<dbReference type="GO" id="GO:0003677">
    <property type="term" value="F:DNA binding"/>
    <property type="evidence" value="ECO:0007669"/>
    <property type="project" value="UniProtKB-KW"/>
</dbReference>
<keyword evidence="2" id="KW-0238">DNA-binding</keyword>
<sequence>MATRGLEVTRDIREGIADGRYPGGCRLSEVEMAARLGVSRTPVRNALSVLAAEGLLDYTPNVGYTVHRFTVADIEEIFRVRIELEALAARSAAENGLSPAQDTAMRESLDRTADLVGKSCWNDDIRAAFLPLNRSFHMTVREAAQNAFLTSMIHKTNEVPLFDLIRWHRFTAELLRQSLDEHRELFDALCRRQPERAARIQAEHTYRAGRRMVQNWSRTGAMAGNPTTQESPSDAQLGIPFSKKSSGT</sequence>
<dbReference type="PRINTS" id="PR00035">
    <property type="entry name" value="HTHGNTR"/>
</dbReference>
<name>A0AA45W5V4_9RHOB</name>
<dbReference type="EMBL" id="FTOU01000010">
    <property type="protein sequence ID" value="SIS96884.1"/>
    <property type="molecule type" value="Genomic_DNA"/>
</dbReference>
<evidence type="ECO:0000259" key="5">
    <source>
        <dbReference type="PROSITE" id="PS50949"/>
    </source>
</evidence>
<dbReference type="SMART" id="SM00345">
    <property type="entry name" value="HTH_GNTR"/>
    <property type="match status" value="1"/>
</dbReference>